<accession>A0A2L0UZB8</accession>
<dbReference type="GeneID" id="40088078"/>
<reference evidence="1 2" key="1">
    <citation type="submission" date="2017-06" db="EMBL/GenBank/DDBJ databases">
        <authorList>
            <person name="Kim H.J."/>
            <person name="Triplett B.A."/>
        </authorList>
    </citation>
    <scope>NUCLEOTIDE SEQUENCE [LARGE SCALE GENOMIC DNA]</scope>
</reference>
<protein>
    <submittedName>
        <fullName evidence="1">Uncharacterized protein</fullName>
    </submittedName>
</protein>
<dbReference type="Proteomes" id="UP000223025">
    <property type="component" value="Segment"/>
</dbReference>
<keyword evidence="2" id="KW-1185">Reference proteome</keyword>
<proteinExistence type="predicted"/>
<sequence length="155" mass="17691">MIASFNDENTMVAWECDITDSDIKNVVSTWYIDDELLVGLSSSPSFENKTAWADLSKDNIYTLILHCFSKIRADDSDKKIERLEEPYSSFKFLTGVLIRHLELNGVSGFDRVNITRNVFGKLTVKFSLQETFSIDTIKPAPVFKIVVDNEKYTGY</sequence>
<dbReference type="RefSeq" id="YP_009611740.1">
    <property type="nucleotide sequence ID" value="NC_042013.1"/>
</dbReference>
<dbReference type="KEGG" id="vg:40088078"/>
<dbReference type="EMBL" id="MF403008">
    <property type="protein sequence ID" value="AUZ94884.1"/>
    <property type="molecule type" value="Genomic_DNA"/>
</dbReference>
<evidence type="ECO:0000313" key="2">
    <source>
        <dbReference type="Proteomes" id="UP000223025"/>
    </source>
</evidence>
<evidence type="ECO:0000313" key="1">
    <source>
        <dbReference type="EMBL" id="AUZ94884.1"/>
    </source>
</evidence>
<name>A0A2L0UZB8_9CAUD</name>
<organism evidence="1 2">
    <name type="scientific">Agrobacterium phage Atu_ph07</name>
    <dbReference type="NCBI Taxonomy" id="2024264"/>
    <lineage>
        <taxon>Viruses</taxon>
        <taxon>Duplodnaviria</taxon>
        <taxon>Heunggongvirae</taxon>
        <taxon>Uroviricota</taxon>
        <taxon>Caudoviricetes</taxon>
        <taxon>Polybotosvirus</taxon>
        <taxon>Polybotosvirus Atuph07</taxon>
    </lineage>
</organism>